<proteinExistence type="inferred from homology"/>
<protein>
    <submittedName>
        <fullName evidence="10">tRNA nucleotidyltransferase</fullName>
    </submittedName>
</protein>
<dbReference type="InterPro" id="IPR043519">
    <property type="entry name" value="NT_sf"/>
</dbReference>
<dbReference type="AlphaFoldDB" id="A0A096CPF0"/>
<dbReference type="InterPro" id="IPR003607">
    <property type="entry name" value="HD/PDEase_dom"/>
</dbReference>
<dbReference type="Gene3D" id="1.10.3090.10">
    <property type="entry name" value="cca-adding enzyme, domain 2"/>
    <property type="match status" value="1"/>
</dbReference>
<sequence length="480" mass="54404">MWKGANRILAALTAAGYEAFIIGGAVRDIVMKREPHDFDIVTSARPDTVVQVMERNGYKTTGLVGKSFGVVVVITPEGHYEVATYRREQYGKDSHRPTSVAYADSLEEDVKRRDFTVNGMAMNETGHIIDLVGGVHAISHKRLETIGDPHRRFQEDALRLFRACRFAARLDFSPSESLVNAMPSAFSRVEGLSLERVKAEIETLLLEPFAEKGLDLLVQSRLGNCACKVVRHGQIEMVHILPELYHLVNLPQEKRYHEFDGWHHTLAVVHATQPDLILRWAALLHDVGKGLPEVRGIRNGKITDWGHDEAGAVLAQQILLRFGYDKKFVSRVVWLVQNHMRFHYFVSHPEANAEKWMRKEANSGSFRYSRELQEACEQQSKVCVADIIGTGKSEQMVDDTVTFGKKLARIAKSIPIHTRDLQYDRELLTVMGDRVGELLPHVLHQVQSKQVKNTPEALMHAVKRKLMRDTIKQEEIENGE</sequence>
<dbReference type="InterPro" id="IPR032828">
    <property type="entry name" value="PolyA_RNA-bd"/>
</dbReference>
<keyword evidence="2 8" id="KW-0808">Transferase</keyword>
<dbReference type="SUPFAM" id="SSF81891">
    <property type="entry name" value="Poly A polymerase C-terminal region-like"/>
    <property type="match status" value="1"/>
</dbReference>
<evidence type="ECO:0000256" key="6">
    <source>
        <dbReference type="ARBA" id="ARBA00022741"/>
    </source>
</evidence>
<keyword evidence="6" id="KW-0547">Nucleotide-binding</keyword>
<accession>A0A096CPF0</accession>
<dbReference type="GO" id="GO:0046872">
    <property type="term" value="F:metal ion binding"/>
    <property type="evidence" value="ECO:0007669"/>
    <property type="project" value="UniProtKB-KW"/>
</dbReference>
<evidence type="ECO:0000256" key="1">
    <source>
        <dbReference type="ARBA" id="ARBA00001946"/>
    </source>
</evidence>
<evidence type="ECO:0000259" key="9">
    <source>
        <dbReference type="SMART" id="SM00471"/>
    </source>
</evidence>
<reference evidence="10 11" key="1">
    <citation type="submission" date="2014-07" db="EMBL/GenBank/DDBJ databases">
        <authorList>
            <person name="McCorrison J."/>
            <person name="Sanka R."/>
            <person name="Torralba M."/>
            <person name="Gillis M."/>
            <person name="Haft D.H."/>
            <person name="Methe B."/>
            <person name="Sutton G."/>
            <person name="Nelson K.E."/>
        </authorList>
    </citation>
    <scope>NUCLEOTIDE SEQUENCE [LARGE SCALE GENOMIC DNA]</scope>
    <source>
        <strain evidence="10 11">DNF00314</strain>
    </source>
</reference>
<dbReference type="InterPro" id="IPR002646">
    <property type="entry name" value="PolA_pol_head_dom"/>
</dbReference>
<dbReference type="SMART" id="SM00471">
    <property type="entry name" value="HDc"/>
    <property type="match status" value="1"/>
</dbReference>
<dbReference type="Pfam" id="PF01966">
    <property type="entry name" value="HD"/>
    <property type="match status" value="1"/>
</dbReference>
<comment type="cofactor">
    <cofactor evidence="1">
        <name>Mg(2+)</name>
        <dbReference type="ChEBI" id="CHEBI:18420"/>
    </cofactor>
</comment>
<evidence type="ECO:0000256" key="2">
    <source>
        <dbReference type="ARBA" id="ARBA00022679"/>
    </source>
</evidence>
<evidence type="ECO:0000256" key="5">
    <source>
        <dbReference type="ARBA" id="ARBA00022723"/>
    </source>
</evidence>
<gene>
    <name evidence="10" type="ORF">HMPREF0872_05885</name>
</gene>
<evidence type="ECO:0000256" key="3">
    <source>
        <dbReference type="ARBA" id="ARBA00022694"/>
    </source>
</evidence>
<keyword evidence="11" id="KW-1185">Reference proteome</keyword>
<evidence type="ECO:0000313" key="10">
    <source>
        <dbReference type="EMBL" id="KGF47204.1"/>
    </source>
</evidence>
<evidence type="ECO:0000256" key="4">
    <source>
        <dbReference type="ARBA" id="ARBA00022695"/>
    </source>
</evidence>
<dbReference type="Pfam" id="PF01743">
    <property type="entry name" value="PolyA_pol"/>
    <property type="match status" value="1"/>
</dbReference>
<keyword evidence="7" id="KW-0460">Magnesium</keyword>
<keyword evidence="4" id="KW-0548">Nucleotidyltransferase</keyword>
<evidence type="ECO:0000256" key="7">
    <source>
        <dbReference type="ARBA" id="ARBA00022842"/>
    </source>
</evidence>
<dbReference type="CDD" id="cd05398">
    <property type="entry name" value="NT_ClassII-CCAase"/>
    <property type="match status" value="1"/>
</dbReference>
<feature type="domain" description="HD/PDEase" evidence="9">
    <location>
        <begin position="257"/>
        <end position="400"/>
    </location>
</feature>
<organism evidence="10 11">
    <name type="scientific">Veillonella montpellierensis DNF00314</name>
    <dbReference type="NCBI Taxonomy" id="1401067"/>
    <lineage>
        <taxon>Bacteria</taxon>
        <taxon>Bacillati</taxon>
        <taxon>Bacillota</taxon>
        <taxon>Negativicutes</taxon>
        <taxon>Veillonellales</taxon>
        <taxon>Veillonellaceae</taxon>
        <taxon>Veillonella</taxon>
    </lineage>
</organism>
<comment type="caution">
    <text evidence="10">The sequence shown here is derived from an EMBL/GenBank/DDBJ whole genome shotgun (WGS) entry which is preliminary data.</text>
</comment>
<dbReference type="CDD" id="cd00077">
    <property type="entry name" value="HDc"/>
    <property type="match status" value="1"/>
</dbReference>
<dbReference type="InterPro" id="IPR006674">
    <property type="entry name" value="HD_domain"/>
</dbReference>
<dbReference type="PANTHER" id="PTHR46173:SF1">
    <property type="entry name" value="CCA TRNA NUCLEOTIDYLTRANSFERASE 1, MITOCHONDRIAL"/>
    <property type="match status" value="1"/>
</dbReference>
<dbReference type="GO" id="GO:0016779">
    <property type="term" value="F:nucleotidyltransferase activity"/>
    <property type="evidence" value="ECO:0007669"/>
    <property type="project" value="UniProtKB-KW"/>
</dbReference>
<dbReference type="eggNOG" id="COG0617">
    <property type="taxonomic scope" value="Bacteria"/>
</dbReference>
<dbReference type="RefSeq" id="WP_038152720.1">
    <property type="nucleotide sequence ID" value="NZ_JRNT01000016.1"/>
</dbReference>
<comment type="similarity">
    <text evidence="8">Belongs to the tRNA nucleotidyltransferase/poly(A) polymerase family.</text>
</comment>
<dbReference type="EMBL" id="JRNT01000016">
    <property type="protein sequence ID" value="KGF47204.1"/>
    <property type="molecule type" value="Genomic_DNA"/>
</dbReference>
<dbReference type="GO" id="GO:0000049">
    <property type="term" value="F:tRNA binding"/>
    <property type="evidence" value="ECO:0007669"/>
    <property type="project" value="TreeGrafter"/>
</dbReference>
<keyword evidence="8" id="KW-0694">RNA-binding</keyword>
<dbReference type="PANTHER" id="PTHR46173">
    <property type="entry name" value="CCA TRNA NUCLEOTIDYLTRANSFERASE 1, MITOCHONDRIAL"/>
    <property type="match status" value="1"/>
</dbReference>
<dbReference type="Pfam" id="PF12627">
    <property type="entry name" value="PolyA_pol_RNAbd"/>
    <property type="match status" value="1"/>
</dbReference>
<evidence type="ECO:0000256" key="8">
    <source>
        <dbReference type="RuleBase" id="RU003953"/>
    </source>
</evidence>
<dbReference type="Gene3D" id="3.30.460.10">
    <property type="entry name" value="Beta Polymerase, domain 2"/>
    <property type="match status" value="1"/>
</dbReference>
<name>A0A096CPF0_9FIRM</name>
<keyword evidence="3" id="KW-0819">tRNA processing</keyword>
<dbReference type="GO" id="GO:0000166">
    <property type="term" value="F:nucleotide binding"/>
    <property type="evidence" value="ECO:0007669"/>
    <property type="project" value="UniProtKB-KW"/>
</dbReference>
<keyword evidence="5" id="KW-0479">Metal-binding</keyword>
<dbReference type="InterPro" id="IPR050264">
    <property type="entry name" value="Bact_CCA-adding_enz_type3_sf"/>
</dbReference>
<dbReference type="Proteomes" id="UP000029628">
    <property type="component" value="Unassembled WGS sequence"/>
</dbReference>
<dbReference type="GO" id="GO:0008033">
    <property type="term" value="P:tRNA processing"/>
    <property type="evidence" value="ECO:0007669"/>
    <property type="project" value="UniProtKB-KW"/>
</dbReference>
<evidence type="ECO:0000313" key="11">
    <source>
        <dbReference type="Proteomes" id="UP000029628"/>
    </source>
</evidence>
<dbReference type="SUPFAM" id="SSF81301">
    <property type="entry name" value="Nucleotidyltransferase"/>
    <property type="match status" value="1"/>
</dbReference>